<feature type="domain" description="Carbohydrate kinase PfkB" evidence="4">
    <location>
        <begin position="1"/>
        <end position="311"/>
    </location>
</feature>
<dbReference type="Proteomes" id="UP001549363">
    <property type="component" value="Unassembled WGS sequence"/>
</dbReference>
<evidence type="ECO:0000313" key="6">
    <source>
        <dbReference type="Proteomes" id="UP001549363"/>
    </source>
</evidence>
<evidence type="ECO:0000313" key="5">
    <source>
        <dbReference type="EMBL" id="MET4560182.1"/>
    </source>
</evidence>
<organism evidence="5 6">
    <name type="scientific">Lysinibacillus parviboronicapiens</name>
    <dbReference type="NCBI Taxonomy" id="436516"/>
    <lineage>
        <taxon>Bacteria</taxon>
        <taxon>Bacillati</taxon>
        <taxon>Bacillota</taxon>
        <taxon>Bacilli</taxon>
        <taxon>Bacillales</taxon>
        <taxon>Bacillaceae</taxon>
        <taxon>Lysinibacillus</taxon>
    </lineage>
</organism>
<gene>
    <name evidence="5" type="ORF">ABIA69_001326</name>
</gene>
<dbReference type="PANTHER" id="PTHR43085:SF54">
    <property type="entry name" value="PUTATIVE-RELATED"/>
    <property type="match status" value="1"/>
</dbReference>
<evidence type="ECO:0000256" key="3">
    <source>
        <dbReference type="ARBA" id="ARBA00022777"/>
    </source>
</evidence>
<dbReference type="SUPFAM" id="SSF53613">
    <property type="entry name" value="Ribokinase-like"/>
    <property type="match status" value="1"/>
</dbReference>
<dbReference type="Pfam" id="PF00294">
    <property type="entry name" value="PfkB"/>
    <property type="match status" value="1"/>
</dbReference>
<comment type="similarity">
    <text evidence="1">Belongs to the carbohydrate kinase PfkB family.</text>
</comment>
<keyword evidence="6" id="KW-1185">Reference proteome</keyword>
<sequence length="320" mass="34948">MNQLYTIGELLIDFTPTAQNGALASVERFTKHAGGAPANVAAVCAKLGQQAALLSQVGQDAFGDFLIETMKHAGVDTTYIRQTTEGDTSLAFVSLTDNGDRDFLFYRRNAADLLYQPQQLPTNLLRAHDILHFCSVNLVESPMKQTHQALIAQAHLTDCLVSFDPNIRLPLWNDAKSCRKTIIEFLPSAHIVKVSAEELLFLTHLENEQQAVQALFQGRIQVIFVTHGAEGATLYTKQQHIKVPADYVQAIDTTGAGDAFIGAVLATLLEHNVTVSTLEAFCTQFASPLLTFANRYAGISTTTHGAIASYPVSHELPFTF</sequence>
<evidence type="ECO:0000256" key="2">
    <source>
        <dbReference type="ARBA" id="ARBA00022679"/>
    </source>
</evidence>
<dbReference type="PROSITE" id="PS00584">
    <property type="entry name" value="PFKB_KINASES_2"/>
    <property type="match status" value="1"/>
</dbReference>
<dbReference type="RefSeq" id="WP_354471306.1">
    <property type="nucleotide sequence ID" value="NZ_JBEPSB010000004.1"/>
</dbReference>
<keyword evidence="2 5" id="KW-0808">Transferase</keyword>
<dbReference type="InterPro" id="IPR029056">
    <property type="entry name" value="Ribokinase-like"/>
</dbReference>
<evidence type="ECO:0000259" key="4">
    <source>
        <dbReference type="Pfam" id="PF00294"/>
    </source>
</evidence>
<dbReference type="EC" id="2.7.1.4" evidence="5"/>
<comment type="caution">
    <text evidence="5">The sequence shown here is derived from an EMBL/GenBank/DDBJ whole genome shotgun (WGS) entry which is preliminary data.</text>
</comment>
<accession>A0ABV2PGY6</accession>
<keyword evidence="3" id="KW-0418">Kinase</keyword>
<dbReference type="EMBL" id="JBEPSB010000004">
    <property type="protein sequence ID" value="MET4560182.1"/>
    <property type="molecule type" value="Genomic_DNA"/>
</dbReference>
<evidence type="ECO:0000256" key="1">
    <source>
        <dbReference type="ARBA" id="ARBA00010688"/>
    </source>
</evidence>
<reference evidence="5 6" key="1">
    <citation type="submission" date="2024-06" db="EMBL/GenBank/DDBJ databases">
        <title>Sorghum-associated microbial communities from plants grown in Nebraska, USA.</title>
        <authorList>
            <person name="Schachtman D."/>
        </authorList>
    </citation>
    <scope>NUCLEOTIDE SEQUENCE [LARGE SCALE GENOMIC DNA]</scope>
    <source>
        <strain evidence="5 6">736</strain>
    </source>
</reference>
<dbReference type="InterPro" id="IPR011611">
    <property type="entry name" value="PfkB_dom"/>
</dbReference>
<name>A0ABV2PGY6_9BACI</name>
<protein>
    <submittedName>
        <fullName evidence="5">Fructokinase</fullName>
        <ecNumber evidence="5">2.7.1.4</ecNumber>
    </submittedName>
</protein>
<dbReference type="PANTHER" id="PTHR43085">
    <property type="entry name" value="HEXOKINASE FAMILY MEMBER"/>
    <property type="match status" value="1"/>
</dbReference>
<dbReference type="GO" id="GO:0008865">
    <property type="term" value="F:fructokinase activity"/>
    <property type="evidence" value="ECO:0007669"/>
    <property type="project" value="UniProtKB-EC"/>
</dbReference>
<proteinExistence type="inferred from homology"/>
<dbReference type="CDD" id="cd01167">
    <property type="entry name" value="bac_FRK"/>
    <property type="match status" value="1"/>
</dbReference>
<dbReference type="PROSITE" id="PS00583">
    <property type="entry name" value="PFKB_KINASES_1"/>
    <property type="match status" value="1"/>
</dbReference>
<dbReference type="InterPro" id="IPR050306">
    <property type="entry name" value="PfkB_Carbo_kinase"/>
</dbReference>
<dbReference type="InterPro" id="IPR002173">
    <property type="entry name" value="Carboh/pur_kinase_PfkB_CS"/>
</dbReference>
<dbReference type="Gene3D" id="3.40.1190.20">
    <property type="match status" value="1"/>
</dbReference>